<organism evidence="3 4">
    <name type="scientific">Micavibrio aeruginosavorus</name>
    <dbReference type="NCBI Taxonomy" id="349221"/>
    <lineage>
        <taxon>Bacteria</taxon>
        <taxon>Pseudomonadati</taxon>
        <taxon>Bdellovibrionota</taxon>
        <taxon>Bdellovibrionia</taxon>
        <taxon>Bdellovibrionales</taxon>
        <taxon>Pseudobdellovibrionaceae</taxon>
        <taxon>Micavibrio</taxon>
    </lineage>
</organism>
<dbReference type="Pfam" id="PF02120">
    <property type="entry name" value="Flg_hook"/>
    <property type="match status" value="1"/>
</dbReference>
<proteinExistence type="predicted"/>
<keyword evidence="3" id="KW-0966">Cell projection</keyword>
<evidence type="ECO:0000313" key="4">
    <source>
        <dbReference type="Proteomes" id="UP000595362"/>
    </source>
</evidence>
<sequence length="590" mass="61547">MNANALLITQIAASPLATGKSALTGANGIPQGFDGFSGLNFIDLIFAQTKPAVIAPESSTPGTSIVLTQRPAISSETESDVLASLLLQLDTDTSDILNAGVISAPRPSPLESPEIIDPKESALTQNGKPASESPAGHNNPFPFAGLGSLRSYLDSLLQGLPQEQKIGQTVSGSAEIKAGSKQFMDSFRDNLVITDKTEGDATLIATGLSPEDISVLVESIDATAADKSLPAVTLVTPPSTAEQLATLLPRTLIAIQELSQKTKEAPITEPEVTAESETAAALNALVVGEVSTLHNKKAPDAVPSTPSAQTPAGSAPAYNQALIDTTSQLPGGVSADHEHAMGKGLENALEHIDENMEKIDSDGKKMPAGLQNTADKLQQKIGAGLSTITQPAGGSIETAADWHDVFPEGMDPSNPYGTPLKTGTVASTTTLTSLVNHAPHASNPHPATQSVAATISKLASNGDDKAFTIKLDPPELGRVEIKMMIDKNNAVKAHLIIEKPETYMMLQRDAQILERSLQGIGLDAGDGGLSFELAQDGNMFRNEGEGGGERYQSGANAGSESEDSAGAVMETTMTWHVDPDTGMQRYDILV</sequence>
<dbReference type="InterPro" id="IPR038610">
    <property type="entry name" value="FliK-like_C_sf"/>
</dbReference>
<feature type="region of interest" description="Disordered" evidence="1">
    <location>
        <begin position="540"/>
        <end position="565"/>
    </location>
</feature>
<reference evidence="3 4" key="1">
    <citation type="submission" date="2020-07" db="EMBL/GenBank/DDBJ databases">
        <title>Huge and variable diversity of episymbiotic CPR bacteria and DPANN archaea in groundwater ecosystems.</title>
        <authorList>
            <person name="He C.Y."/>
            <person name="Keren R."/>
            <person name="Whittaker M."/>
            <person name="Farag I.F."/>
            <person name="Doudna J."/>
            <person name="Cate J.H.D."/>
            <person name="Banfield J.F."/>
        </authorList>
    </citation>
    <scope>NUCLEOTIDE SEQUENCE [LARGE SCALE GENOMIC DNA]</scope>
    <source>
        <strain evidence="3">NC_groundwater_70_Ag_B-0.1um_54_66</strain>
    </source>
</reference>
<feature type="region of interest" description="Disordered" evidence="1">
    <location>
        <begin position="296"/>
        <end position="315"/>
    </location>
</feature>
<gene>
    <name evidence="3" type="ORF">HYS17_10300</name>
</gene>
<protein>
    <submittedName>
        <fullName evidence="3">Flagellar hook-length control protein FliK</fullName>
    </submittedName>
</protein>
<feature type="domain" description="Flagellar hook-length control protein-like C-terminal" evidence="2">
    <location>
        <begin position="463"/>
        <end position="526"/>
    </location>
</feature>
<dbReference type="Gene3D" id="3.30.750.140">
    <property type="match status" value="1"/>
</dbReference>
<name>A0A7T5R1Q5_9BACT</name>
<dbReference type="InterPro" id="IPR021136">
    <property type="entry name" value="Flagellar_hook_control-like_C"/>
</dbReference>
<dbReference type="AlphaFoldDB" id="A0A7T5R1Q5"/>
<dbReference type="Proteomes" id="UP000595362">
    <property type="component" value="Chromosome"/>
</dbReference>
<accession>A0A7T5R1Q5</accession>
<keyword evidence="3" id="KW-0282">Flagellum</keyword>
<dbReference type="EMBL" id="CP066681">
    <property type="protein sequence ID" value="QQG35877.1"/>
    <property type="molecule type" value="Genomic_DNA"/>
</dbReference>
<evidence type="ECO:0000313" key="3">
    <source>
        <dbReference type="EMBL" id="QQG35877.1"/>
    </source>
</evidence>
<keyword evidence="3" id="KW-0969">Cilium</keyword>
<evidence type="ECO:0000256" key="1">
    <source>
        <dbReference type="SAM" id="MobiDB-lite"/>
    </source>
</evidence>
<dbReference type="CDD" id="cd17470">
    <property type="entry name" value="T3SS_Flik_C"/>
    <property type="match status" value="1"/>
</dbReference>
<evidence type="ECO:0000259" key="2">
    <source>
        <dbReference type="Pfam" id="PF02120"/>
    </source>
</evidence>